<dbReference type="Proteomes" id="UP000231480">
    <property type="component" value="Unassembled WGS sequence"/>
</dbReference>
<dbReference type="Gene3D" id="1.10.260.40">
    <property type="entry name" value="lambda repressor-like DNA-binding domains"/>
    <property type="match status" value="1"/>
</dbReference>
<gene>
    <name evidence="2" type="ORF">COX44_01515</name>
</gene>
<name>A0A2G9YD46_9BACT</name>
<feature type="domain" description="HTH cro/C1-type" evidence="1">
    <location>
        <begin position="47"/>
        <end position="75"/>
    </location>
</feature>
<dbReference type="SUPFAM" id="SSF47413">
    <property type="entry name" value="lambda repressor-like DNA-binding domains"/>
    <property type="match status" value="1"/>
</dbReference>
<dbReference type="InterPro" id="IPR001387">
    <property type="entry name" value="Cro/C1-type_HTH"/>
</dbReference>
<organism evidence="2 3">
    <name type="scientific">Candidatus Portnoybacteria bacterium CG23_combo_of_CG06-09_8_20_14_all_37_13</name>
    <dbReference type="NCBI Taxonomy" id="1974819"/>
    <lineage>
        <taxon>Bacteria</taxon>
        <taxon>Candidatus Portnoyibacteriota</taxon>
    </lineage>
</organism>
<comment type="caution">
    <text evidence="2">The sequence shown here is derived from an EMBL/GenBank/DDBJ whole genome shotgun (WGS) entry which is preliminary data.</text>
</comment>
<dbReference type="AlphaFoldDB" id="A0A2G9YD46"/>
<dbReference type="PROSITE" id="PS50943">
    <property type="entry name" value="HTH_CROC1"/>
    <property type="match status" value="1"/>
</dbReference>
<protein>
    <recommendedName>
        <fullName evidence="1">HTH cro/C1-type domain-containing protein</fullName>
    </recommendedName>
</protein>
<evidence type="ECO:0000313" key="3">
    <source>
        <dbReference type="Proteomes" id="UP000231480"/>
    </source>
</evidence>
<proteinExistence type="predicted"/>
<dbReference type="EMBL" id="PCRH01000034">
    <property type="protein sequence ID" value="PIP17140.1"/>
    <property type="molecule type" value="Genomic_DNA"/>
</dbReference>
<dbReference type="Pfam" id="PF01381">
    <property type="entry name" value="HTH_3"/>
    <property type="match status" value="1"/>
</dbReference>
<evidence type="ECO:0000259" key="1">
    <source>
        <dbReference type="PROSITE" id="PS50943"/>
    </source>
</evidence>
<sequence length="75" mass="8781">MKSKISKKNKYIGSTDFDKDLKRELKNPTFKKWYDYYGKQLEVAFSVHQLRKKRGLSQAQLAKKIGTTQSNVARL</sequence>
<feature type="non-terminal residue" evidence="2">
    <location>
        <position position="75"/>
    </location>
</feature>
<dbReference type="CDD" id="cd00093">
    <property type="entry name" value="HTH_XRE"/>
    <property type="match status" value="1"/>
</dbReference>
<dbReference type="InterPro" id="IPR010982">
    <property type="entry name" value="Lambda_DNA-bd_dom_sf"/>
</dbReference>
<reference evidence="2 3" key="1">
    <citation type="submission" date="2017-09" db="EMBL/GenBank/DDBJ databases">
        <title>Depth-based differentiation of microbial function through sediment-hosted aquifers and enrichment of novel symbionts in the deep terrestrial subsurface.</title>
        <authorList>
            <person name="Probst A.J."/>
            <person name="Ladd B."/>
            <person name="Jarett J.K."/>
            <person name="Geller-Mcgrath D.E."/>
            <person name="Sieber C.M."/>
            <person name="Emerson J.B."/>
            <person name="Anantharaman K."/>
            <person name="Thomas B.C."/>
            <person name="Malmstrom R."/>
            <person name="Stieglmeier M."/>
            <person name="Klingl A."/>
            <person name="Woyke T."/>
            <person name="Ryan C.M."/>
            <person name="Banfield J.F."/>
        </authorList>
    </citation>
    <scope>NUCLEOTIDE SEQUENCE [LARGE SCALE GENOMIC DNA]</scope>
    <source>
        <strain evidence="2">CG23_combo_of_CG06-09_8_20_14_all_37_13</strain>
    </source>
</reference>
<evidence type="ECO:0000313" key="2">
    <source>
        <dbReference type="EMBL" id="PIP17140.1"/>
    </source>
</evidence>
<accession>A0A2G9YD46</accession>
<dbReference type="GO" id="GO:0003677">
    <property type="term" value="F:DNA binding"/>
    <property type="evidence" value="ECO:0007669"/>
    <property type="project" value="InterPro"/>
</dbReference>